<evidence type="ECO:0000313" key="3">
    <source>
        <dbReference type="EMBL" id="GAJ90695.1"/>
    </source>
</evidence>
<organism evidence="3 4">
    <name type="scientific">Rhizobium rhizogenes NBRC 13257</name>
    <dbReference type="NCBI Taxonomy" id="1220581"/>
    <lineage>
        <taxon>Bacteria</taxon>
        <taxon>Pseudomonadati</taxon>
        <taxon>Pseudomonadota</taxon>
        <taxon>Alphaproteobacteria</taxon>
        <taxon>Hyphomicrobiales</taxon>
        <taxon>Rhizobiaceae</taxon>
        <taxon>Rhizobium/Agrobacterium group</taxon>
        <taxon>Rhizobium</taxon>
    </lineage>
</organism>
<dbReference type="PANTHER" id="PTHR12049">
    <property type="entry name" value="PROTEIN ARGININE METHYLTRANSFERASE NDUFAF7, MITOCHONDRIAL"/>
    <property type="match status" value="1"/>
</dbReference>
<sequence>MMTTPLGEKIKAIIRANGPVSITDYFSLCLADPQHGYYKTREPFGSVGDFVTAPEISQLFGEMIGIFMVHAWQRHGAPSEVQLVEIGPGRGTMMADMLRVISKLAPPLYDAMSVHLVETSDRLQEFQRQTLADHGDKVSWHSDFNDVPAGFTLLAANELFDAIPIRQFVRTANGFRERTVGLDANDELTFAVGVAGLDSAFLPDGQLPPIGTIFEIAPARQAVMTTVCDRIAAHGGTALAIDYGHMATGFGDTLQAVRMHEYDPPLEHPGEADLTSHVDFQHLAATAAASGLQINGCCHQGDFLIGLGLLERAAALGRDRDAATQDGIRAAVERLAGAGEGKMGELFKVLAVSSPAIDLQPFRPAR</sequence>
<keyword evidence="1" id="KW-0489">Methyltransferase</keyword>
<reference evidence="3 4" key="1">
    <citation type="submission" date="2014-05" db="EMBL/GenBank/DDBJ databases">
        <title>Whole genome shotgun sequence of Rhizobium rhizogenes NBRC 13257.</title>
        <authorList>
            <person name="Katano-Makiyama Y."/>
            <person name="Hosoyama A."/>
            <person name="Hashimoto M."/>
            <person name="Hosoyama Y."/>
            <person name="Noguchi M."/>
            <person name="Tsuchikane K."/>
            <person name="Kimura A."/>
            <person name="Ohji S."/>
            <person name="Ichikawa N."/>
            <person name="Yamazoe A."/>
            <person name="Fujita N."/>
        </authorList>
    </citation>
    <scope>NUCLEOTIDE SEQUENCE [LARGE SCALE GENOMIC DNA]</scope>
    <source>
        <strain evidence="3 4">NBRC 13257</strain>
    </source>
</reference>
<dbReference type="SUPFAM" id="SSF53335">
    <property type="entry name" value="S-adenosyl-L-methionine-dependent methyltransferases"/>
    <property type="match status" value="1"/>
</dbReference>
<accession>A0AA87PZY9</accession>
<proteinExistence type="predicted"/>
<evidence type="ECO:0000256" key="1">
    <source>
        <dbReference type="ARBA" id="ARBA00022603"/>
    </source>
</evidence>
<dbReference type="Proteomes" id="UP000026941">
    <property type="component" value="Unassembled WGS sequence"/>
</dbReference>
<dbReference type="InterPro" id="IPR029063">
    <property type="entry name" value="SAM-dependent_MTases_sf"/>
</dbReference>
<dbReference type="EMBL" id="BAYX01000001">
    <property type="protein sequence ID" value="GAJ90695.1"/>
    <property type="molecule type" value="Genomic_DNA"/>
</dbReference>
<protein>
    <recommendedName>
        <fullName evidence="5">Class I SAM-dependent methyltransferase</fullName>
    </recommendedName>
</protein>
<dbReference type="GO" id="GO:0035243">
    <property type="term" value="F:protein-arginine omega-N symmetric methyltransferase activity"/>
    <property type="evidence" value="ECO:0007669"/>
    <property type="project" value="TreeGrafter"/>
</dbReference>
<dbReference type="InterPro" id="IPR003788">
    <property type="entry name" value="NDUFAF7"/>
</dbReference>
<gene>
    <name evidence="3" type="ORF">RRH01S_01_01590</name>
</gene>
<comment type="caution">
    <text evidence="3">The sequence shown here is derived from an EMBL/GenBank/DDBJ whole genome shotgun (WGS) entry which is preliminary data.</text>
</comment>
<evidence type="ECO:0008006" key="5">
    <source>
        <dbReference type="Google" id="ProtNLM"/>
    </source>
</evidence>
<name>A0AA87PZY9_RHIRH</name>
<dbReference type="GO" id="GO:0032259">
    <property type="term" value="P:methylation"/>
    <property type="evidence" value="ECO:0007669"/>
    <property type="project" value="UniProtKB-KW"/>
</dbReference>
<keyword evidence="2" id="KW-0808">Transferase</keyword>
<evidence type="ECO:0000313" key="4">
    <source>
        <dbReference type="Proteomes" id="UP000026941"/>
    </source>
</evidence>
<dbReference type="Pfam" id="PF02636">
    <property type="entry name" value="Methyltransf_28"/>
    <property type="match status" value="1"/>
</dbReference>
<dbReference type="InterPro" id="IPR038375">
    <property type="entry name" value="NDUFAF7_sf"/>
</dbReference>
<evidence type="ECO:0000256" key="2">
    <source>
        <dbReference type="ARBA" id="ARBA00022679"/>
    </source>
</evidence>
<dbReference type="PANTHER" id="PTHR12049:SF7">
    <property type="entry name" value="PROTEIN ARGININE METHYLTRANSFERASE NDUFAF7, MITOCHONDRIAL"/>
    <property type="match status" value="1"/>
</dbReference>
<dbReference type="AlphaFoldDB" id="A0AA87PZY9"/>
<dbReference type="Gene3D" id="3.40.50.12710">
    <property type="match status" value="1"/>
</dbReference>